<protein>
    <submittedName>
        <fullName evidence="1">Gamma-glutamyl-gamma-aminobutyrate hydrolase family protein</fullName>
    </submittedName>
</protein>
<dbReference type="SUPFAM" id="SSF52317">
    <property type="entry name" value="Class I glutamine amidotransferase-like"/>
    <property type="match status" value="1"/>
</dbReference>
<dbReference type="CDD" id="cd01745">
    <property type="entry name" value="GATase1_2"/>
    <property type="match status" value="1"/>
</dbReference>
<dbReference type="Proteomes" id="UP000301475">
    <property type="component" value="Chromosome"/>
</dbReference>
<dbReference type="Gene3D" id="3.40.50.880">
    <property type="match status" value="1"/>
</dbReference>
<dbReference type="Pfam" id="PF07722">
    <property type="entry name" value="Peptidase_C26"/>
    <property type="match status" value="1"/>
</dbReference>
<dbReference type="GO" id="GO:0005829">
    <property type="term" value="C:cytosol"/>
    <property type="evidence" value="ECO:0007669"/>
    <property type="project" value="TreeGrafter"/>
</dbReference>
<accession>A0A4P8XY90</accession>
<dbReference type="PANTHER" id="PTHR43235">
    <property type="entry name" value="GLUTAMINE AMIDOTRANSFERASE PB2B2.05-RELATED"/>
    <property type="match status" value="1"/>
</dbReference>
<dbReference type="KEGG" id="ruj:E5Z56_06480"/>
<proteinExistence type="predicted"/>
<evidence type="ECO:0000313" key="1">
    <source>
        <dbReference type="EMBL" id="QCT07030.1"/>
    </source>
</evidence>
<dbReference type="AlphaFoldDB" id="A0A4P8XY90"/>
<dbReference type="InterPro" id="IPR044668">
    <property type="entry name" value="PuuD-like"/>
</dbReference>
<organism evidence="1 2">
    <name type="scientific">Ruminococcus bovis</name>
    <dbReference type="NCBI Taxonomy" id="2564099"/>
    <lineage>
        <taxon>Bacteria</taxon>
        <taxon>Bacillati</taxon>
        <taxon>Bacillota</taxon>
        <taxon>Clostridia</taxon>
        <taxon>Eubacteriales</taxon>
        <taxon>Oscillospiraceae</taxon>
        <taxon>Ruminococcus</taxon>
    </lineage>
</organism>
<dbReference type="PROSITE" id="PS51273">
    <property type="entry name" value="GATASE_TYPE_1"/>
    <property type="match status" value="1"/>
</dbReference>
<sequence length="234" mass="26327">MKKPIIGVTPLVDIQRESYWLVPGYMKGIEVNGGIPIMLPLTCNKADIDTLVNMCDGFLFTGGQDISPSLYSEDKSSLCGEVCEERDTMEKILFAKVLENDKSALGICRGIQFFNAYLGGTIYQDLIAETKTKVFHKQKPPYGKPSHIVNLVKGSPLQNLLKTDNLPVNSYHHQGVKKLADNLKPMAYATDNLVESVYMPGKKFVWAVQWHPEFSYTTDKYSRMIFRAFVDSCL</sequence>
<keyword evidence="2" id="KW-1185">Reference proteome</keyword>
<dbReference type="OrthoDB" id="9813383at2"/>
<reference evidence="1 2" key="1">
    <citation type="submission" date="2019-04" db="EMBL/GenBank/DDBJ databases">
        <authorList>
            <person name="Embree M."/>
            <person name="Gaffney J.R."/>
        </authorList>
    </citation>
    <scope>NUCLEOTIDE SEQUENCE [LARGE SCALE GENOMIC DNA]</scope>
    <source>
        <strain evidence="1 2">JE7A12</strain>
    </source>
</reference>
<dbReference type="InterPro" id="IPR011697">
    <property type="entry name" value="Peptidase_C26"/>
</dbReference>
<evidence type="ECO:0000313" key="2">
    <source>
        <dbReference type="Proteomes" id="UP000301475"/>
    </source>
</evidence>
<keyword evidence="1" id="KW-0378">Hydrolase</keyword>
<dbReference type="InterPro" id="IPR029062">
    <property type="entry name" value="Class_I_gatase-like"/>
</dbReference>
<dbReference type="EMBL" id="CP039381">
    <property type="protein sequence ID" value="QCT07030.1"/>
    <property type="molecule type" value="Genomic_DNA"/>
</dbReference>
<dbReference type="RefSeq" id="WP_138157097.1">
    <property type="nucleotide sequence ID" value="NZ_CP039381.1"/>
</dbReference>
<gene>
    <name evidence="1" type="ORF">E5Z56_06480</name>
</gene>
<dbReference type="PANTHER" id="PTHR43235:SF1">
    <property type="entry name" value="GLUTAMINE AMIDOTRANSFERASE PB2B2.05-RELATED"/>
    <property type="match status" value="1"/>
</dbReference>
<name>A0A4P8XY90_9FIRM</name>
<dbReference type="GO" id="GO:0016811">
    <property type="term" value="F:hydrolase activity, acting on carbon-nitrogen (but not peptide) bonds, in linear amides"/>
    <property type="evidence" value="ECO:0007669"/>
    <property type="project" value="InterPro"/>
</dbReference>